<proteinExistence type="predicted"/>
<dbReference type="AlphaFoldDB" id="A0A0A8K5U3"/>
<organism evidence="3 4">
    <name type="scientific">Methyloceanibacter caenitepidi</name>
    <dbReference type="NCBI Taxonomy" id="1384459"/>
    <lineage>
        <taxon>Bacteria</taxon>
        <taxon>Pseudomonadati</taxon>
        <taxon>Pseudomonadota</taxon>
        <taxon>Alphaproteobacteria</taxon>
        <taxon>Hyphomicrobiales</taxon>
        <taxon>Hyphomicrobiaceae</taxon>
        <taxon>Methyloceanibacter</taxon>
    </lineage>
</organism>
<sequence length="470" mass="51353">MLDDGQRGTALVETYDGAAHDSGDVSLDSPAKEESWLSRVTRRRANPAAERKDSTKLRPIKQKVVKPGPLGMFLKPIGIAIGLILIAYAVLSLGTTFYRSYYRHLDHTAAVHPDGSLFDIFKPAKTLPPDAVDLVVKDVDGNLHKLVVGQSEADKFVNDTILMLDEERARIKRAAHEDLSRSFDLAFQDRDEAIAAYADWFFAWKRSYIVLKETVASAASRFFETGKYESLSEAIEADVEEYFLENYTDQVLKPEMRDQVITKGVEQAVRHAHDSYRRVIANTDMRLQLFLAKNTSNMEDIPKTTSMTNVKLDWDAQKWKAPTYLMEDRAYDGVVGVGAAAAGGTVGALTLGRAINAIAARSFGQMSTRMATSLATRAGPALQGAAVGTVVEPVGGQVIGAALGVAIGIAIDYFVNEASEAINRESFVAANEEALDATIAAWQLGLDKSVDDAIDRWFDDARASVVLANK</sequence>
<keyword evidence="2" id="KW-1133">Transmembrane helix</keyword>
<dbReference type="KEGG" id="mcg:GL4_2747"/>
<dbReference type="RefSeq" id="WP_045368226.1">
    <property type="nucleotide sequence ID" value="NZ_AP014648.1"/>
</dbReference>
<feature type="region of interest" description="Disordered" evidence="1">
    <location>
        <begin position="19"/>
        <end position="55"/>
    </location>
</feature>
<reference evidence="3 4" key="1">
    <citation type="submission" date="2014-09" db="EMBL/GenBank/DDBJ databases">
        <title>Genome sequencing of Methyloceanibacter caenitepidi Gela4.</title>
        <authorList>
            <person name="Takeuchi M."/>
            <person name="Susumu S."/>
            <person name="Kamagata Y."/>
            <person name="Oshima K."/>
            <person name="Hattori M."/>
            <person name="Iwasaki W."/>
        </authorList>
    </citation>
    <scope>NUCLEOTIDE SEQUENCE [LARGE SCALE GENOMIC DNA]</scope>
    <source>
        <strain evidence="3 4">Gela4</strain>
    </source>
</reference>
<name>A0A0A8K5U3_9HYPH</name>
<evidence type="ECO:0000313" key="3">
    <source>
        <dbReference type="EMBL" id="BAQ18181.1"/>
    </source>
</evidence>
<keyword evidence="2" id="KW-0812">Transmembrane</keyword>
<protein>
    <submittedName>
        <fullName evidence="3">Uncharacterized protein</fullName>
    </submittedName>
</protein>
<evidence type="ECO:0000313" key="4">
    <source>
        <dbReference type="Proteomes" id="UP000031643"/>
    </source>
</evidence>
<dbReference type="HOGENOM" id="CLU_581148_0_0_5"/>
<feature type="transmembrane region" description="Helical" evidence="2">
    <location>
        <begin position="77"/>
        <end position="98"/>
    </location>
</feature>
<evidence type="ECO:0000256" key="2">
    <source>
        <dbReference type="SAM" id="Phobius"/>
    </source>
</evidence>
<keyword evidence="2" id="KW-0472">Membrane</keyword>
<dbReference type="EMBL" id="AP014648">
    <property type="protein sequence ID" value="BAQ18181.1"/>
    <property type="molecule type" value="Genomic_DNA"/>
</dbReference>
<keyword evidence="4" id="KW-1185">Reference proteome</keyword>
<dbReference type="Proteomes" id="UP000031643">
    <property type="component" value="Chromosome"/>
</dbReference>
<dbReference type="STRING" id="1384459.GL4_2747"/>
<dbReference type="OrthoDB" id="8450334at2"/>
<evidence type="ECO:0000256" key="1">
    <source>
        <dbReference type="SAM" id="MobiDB-lite"/>
    </source>
</evidence>
<accession>A0A0A8K5U3</accession>
<gene>
    <name evidence="3" type="ORF">GL4_2747</name>
</gene>